<protein>
    <submittedName>
        <fullName evidence="1">DivIVA domain-containing protein</fullName>
    </submittedName>
</protein>
<gene>
    <name evidence="1" type="ORF">E0946_02925</name>
</gene>
<name>A0AC61QJT5_9BACT</name>
<accession>A0AC61QJT5</accession>
<evidence type="ECO:0000313" key="2">
    <source>
        <dbReference type="Proteomes" id="UP000294588"/>
    </source>
</evidence>
<organism evidence="1 2">
    <name type="scientific">Candidatus Syntrophosphaera thermopropionivorans</name>
    <dbReference type="NCBI Taxonomy" id="2593015"/>
    <lineage>
        <taxon>Bacteria</taxon>
        <taxon>Pseudomonadati</taxon>
        <taxon>Candidatus Cloacimonadota</taxon>
        <taxon>Candidatus Cloacimonadia</taxon>
        <taxon>Candidatus Cloacimonadales</taxon>
        <taxon>Candidatus Cloacimonadaceae</taxon>
        <taxon>Candidatus Syntrophosphaera</taxon>
    </lineage>
</organism>
<evidence type="ECO:0000313" key="1">
    <source>
        <dbReference type="EMBL" id="TDF73524.1"/>
    </source>
</evidence>
<comment type="caution">
    <text evidence="1">The sequence shown here is derived from an EMBL/GenBank/DDBJ whole genome shotgun (WGS) entry which is preliminary data.</text>
</comment>
<reference evidence="1" key="1">
    <citation type="submission" date="2019-03" db="EMBL/GenBank/DDBJ databases">
        <title>Candidatus Syntrophosphaera thermopropionivorans: a novel player in syntrophic propionate oxidation during anaerobic digestion.</title>
        <authorList>
            <person name="Dyksma S."/>
        </authorList>
    </citation>
    <scope>NUCLEOTIDE SEQUENCE</scope>
    <source>
        <strain evidence="1">W5</strain>
    </source>
</reference>
<dbReference type="EMBL" id="SMOG01000005">
    <property type="protein sequence ID" value="TDF73524.1"/>
    <property type="molecule type" value="Genomic_DNA"/>
</dbReference>
<keyword evidence="2" id="KW-1185">Reference proteome</keyword>
<proteinExistence type="predicted"/>
<sequence length="193" mass="23055">MMTLFPTDIRHQEFSTTMFGYSKKEVKEFLEQLANELEDYQRRQEKELQRREQMQVEVQQEAFQASSAVEELKRREELISRTLVFAEKTKADIIANARKEAENIIHEAELKATRAIQEAKQYLAVLEQQYIQLKEEKRQFLMQFRSELNTFKERIEKDPLLAKEREPLLDADFKQIKEEISPTRKPTVEDNKN</sequence>
<dbReference type="Proteomes" id="UP000294588">
    <property type="component" value="Unassembled WGS sequence"/>
</dbReference>